<dbReference type="Pfam" id="PF03466">
    <property type="entry name" value="LysR_substrate"/>
    <property type="match status" value="1"/>
</dbReference>
<dbReference type="AlphaFoldDB" id="A0A2N5CDS9"/>
<dbReference type="PANTHER" id="PTHR30118">
    <property type="entry name" value="HTH-TYPE TRANSCRIPTIONAL REGULATOR LEUO-RELATED"/>
    <property type="match status" value="1"/>
</dbReference>
<dbReference type="Pfam" id="PF00126">
    <property type="entry name" value="HTH_1"/>
    <property type="match status" value="1"/>
</dbReference>
<protein>
    <submittedName>
        <fullName evidence="6">LysR family transcriptional regulator</fullName>
    </submittedName>
</protein>
<dbReference type="PANTHER" id="PTHR30118:SF15">
    <property type="entry name" value="TRANSCRIPTIONAL REGULATORY PROTEIN"/>
    <property type="match status" value="1"/>
</dbReference>
<dbReference type="InterPro" id="IPR050389">
    <property type="entry name" value="LysR-type_TF"/>
</dbReference>
<dbReference type="Gene3D" id="3.40.190.10">
    <property type="entry name" value="Periplasmic binding protein-like II"/>
    <property type="match status" value="2"/>
</dbReference>
<dbReference type="OrthoDB" id="5495633at2"/>
<keyword evidence="4" id="KW-0804">Transcription</keyword>
<dbReference type="EMBL" id="PJRP01000004">
    <property type="protein sequence ID" value="PLQ00421.1"/>
    <property type="molecule type" value="Genomic_DNA"/>
</dbReference>
<reference evidence="6 7" key="1">
    <citation type="submission" date="2017-12" db="EMBL/GenBank/DDBJ databases">
        <title>Genome sequence of the active heterotrophic nitrifier-denitrifier, Cupriavidus pauculus UM1.</title>
        <authorList>
            <person name="Putonti C."/>
            <person name="Castignetti D."/>
        </authorList>
    </citation>
    <scope>NUCLEOTIDE SEQUENCE [LARGE SCALE GENOMIC DNA]</scope>
    <source>
        <strain evidence="6 7">UM1</strain>
    </source>
</reference>
<dbReference type="GO" id="GO:0003677">
    <property type="term" value="F:DNA binding"/>
    <property type="evidence" value="ECO:0007669"/>
    <property type="project" value="UniProtKB-KW"/>
</dbReference>
<dbReference type="InterPro" id="IPR005119">
    <property type="entry name" value="LysR_subst-bd"/>
</dbReference>
<keyword evidence="3" id="KW-0238">DNA-binding</keyword>
<evidence type="ECO:0000313" key="6">
    <source>
        <dbReference type="EMBL" id="PLQ00421.1"/>
    </source>
</evidence>
<evidence type="ECO:0000313" key="7">
    <source>
        <dbReference type="Proteomes" id="UP000234341"/>
    </source>
</evidence>
<dbReference type="Proteomes" id="UP000234341">
    <property type="component" value="Unassembled WGS sequence"/>
</dbReference>
<sequence>MNKLYSLDLNLLLVFDAMLRVGSVSRTAEEMGLTQPSTSNALARLRKFFGDPLFVRSDGAMRPTPLALQMAEQVQEALGQLRRAIEDKRHFDPMASCRRFSICMNEMGQRVFLPKLVTRFAEIAPGVDLEAIEMTSQQAQAAMPNGDVDLVIGYFSDFGPNFFRQRVTTGHYVAVARKEHPDIDGTLTLPAYLNASHISYVPALGNHAALEALLAEAFMKHGVRRRVALRVANSLGIPKIISSTDLIMTVPSVLAQAFCETAAVQVFDLPFDIPDIEIFQYWHARYHHDPANQWLRAQFKNMFPA</sequence>
<proteinExistence type="inferred from homology"/>
<dbReference type="Gene3D" id="1.10.10.10">
    <property type="entry name" value="Winged helix-like DNA-binding domain superfamily/Winged helix DNA-binding domain"/>
    <property type="match status" value="1"/>
</dbReference>
<evidence type="ECO:0000256" key="2">
    <source>
        <dbReference type="ARBA" id="ARBA00023015"/>
    </source>
</evidence>
<gene>
    <name evidence="6" type="ORF">CYJ10_12410</name>
</gene>
<organism evidence="6 7">
    <name type="scientific">Cupriavidus pauculus</name>
    <dbReference type="NCBI Taxonomy" id="82633"/>
    <lineage>
        <taxon>Bacteria</taxon>
        <taxon>Pseudomonadati</taxon>
        <taxon>Pseudomonadota</taxon>
        <taxon>Betaproteobacteria</taxon>
        <taxon>Burkholderiales</taxon>
        <taxon>Burkholderiaceae</taxon>
        <taxon>Cupriavidus</taxon>
    </lineage>
</organism>
<dbReference type="InterPro" id="IPR036390">
    <property type="entry name" value="WH_DNA-bd_sf"/>
</dbReference>
<dbReference type="CDD" id="cd08459">
    <property type="entry name" value="PBP2_DntR_NahR_LinR_like"/>
    <property type="match status" value="1"/>
</dbReference>
<evidence type="ECO:0000256" key="4">
    <source>
        <dbReference type="ARBA" id="ARBA00023163"/>
    </source>
</evidence>
<feature type="domain" description="HTH lysR-type" evidence="5">
    <location>
        <begin position="7"/>
        <end position="64"/>
    </location>
</feature>
<dbReference type="InterPro" id="IPR036388">
    <property type="entry name" value="WH-like_DNA-bd_sf"/>
</dbReference>
<evidence type="ECO:0000259" key="5">
    <source>
        <dbReference type="PROSITE" id="PS50931"/>
    </source>
</evidence>
<dbReference type="InterPro" id="IPR000847">
    <property type="entry name" value="LysR_HTH_N"/>
</dbReference>
<evidence type="ECO:0000256" key="3">
    <source>
        <dbReference type="ARBA" id="ARBA00023125"/>
    </source>
</evidence>
<comment type="caution">
    <text evidence="6">The sequence shown here is derived from an EMBL/GenBank/DDBJ whole genome shotgun (WGS) entry which is preliminary data.</text>
</comment>
<dbReference type="SUPFAM" id="SSF53850">
    <property type="entry name" value="Periplasmic binding protein-like II"/>
    <property type="match status" value="1"/>
</dbReference>
<keyword evidence="2" id="KW-0805">Transcription regulation</keyword>
<evidence type="ECO:0000256" key="1">
    <source>
        <dbReference type="ARBA" id="ARBA00009437"/>
    </source>
</evidence>
<dbReference type="SUPFAM" id="SSF46785">
    <property type="entry name" value="Winged helix' DNA-binding domain"/>
    <property type="match status" value="1"/>
</dbReference>
<dbReference type="GO" id="GO:0003700">
    <property type="term" value="F:DNA-binding transcription factor activity"/>
    <property type="evidence" value="ECO:0007669"/>
    <property type="project" value="InterPro"/>
</dbReference>
<name>A0A2N5CDS9_9BURK</name>
<comment type="similarity">
    <text evidence="1">Belongs to the LysR transcriptional regulatory family.</text>
</comment>
<dbReference type="PRINTS" id="PR00039">
    <property type="entry name" value="HTHLYSR"/>
</dbReference>
<accession>A0A2N5CDS9</accession>
<dbReference type="PROSITE" id="PS50931">
    <property type="entry name" value="HTH_LYSR"/>
    <property type="match status" value="1"/>
</dbReference>
<dbReference type="RefSeq" id="WP_101681790.1">
    <property type="nucleotide sequence ID" value="NZ_PJRP01000004.1"/>
</dbReference>